<proteinExistence type="predicted"/>
<comment type="caution">
    <text evidence="2">The sequence shown here is derived from an EMBL/GenBank/DDBJ whole genome shotgun (WGS) entry which is preliminary data.</text>
</comment>
<keyword evidence="1" id="KW-0812">Transmembrane</keyword>
<sequence length="66" mass="7673">MDFVTVIGFEDIIYNFQNQGLGTITTWILMLFLFVIPYEMMVGHLPWSGQHAPHRALYLEVNDSKL</sequence>
<keyword evidence="1" id="KW-0472">Membrane</keyword>
<dbReference type="EMBL" id="AZCV01000008">
    <property type="protein sequence ID" value="KRK37022.1"/>
    <property type="molecule type" value="Genomic_DNA"/>
</dbReference>
<dbReference type="PATRIC" id="fig|1423722.3.peg.1552"/>
<name>A0A0R1GT26_9LACO</name>
<organism evidence="2 3">
    <name type="scientific">Amylolactobacillus amylotrophicus DSM 20534</name>
    <dbReference type="NCBI Taxonomy" id="1423722"/>
    <lineage>
        <taxon>Bacteria</taxon>
        <taxon>Bacillati</taxon>
        <taxon>Bacillota</taxon>
        <taxon>Bacilli</taxon>
        <taxon>Lactobacillales</taxon>
        <taxon>Lactobacillaceae</taxon>
        <taxon>Amylolactobacillus</taxon>
    </lineage>
</organism>
<evidence type="ECO:0000256" key="1">
    <source>
        <dbReference type="SAM" id="Phobius"/>
    </source>
</evidence>
<reference evidence="2 3" key="1">
    <citation type="journal article" date="2015" name="Genome Announc.">
        <title>Expanding the biotechnology potential of lactobacilli through comparative genomics of 213 strains and associated genera.</title>
        <authorList>
            <person name="Sun Z."/>
            <person name="Harris H.M."/>
            <person name="McCann A."/>
            <person name="Guo C."/>
            <person name="Argimon S."/>
            <person name="Zhang W."/>
            <person name="Yang X."/>
            <person name="Jeffery I.B."/>
            <person name="Cooney J.C."/>
            <person name="Kagawa T.F."/>
            <person name="Liu W."/>
            <person name="Song Y."/>
            <person name="Salvetti E."/>
            <person name="Wrobel A."/>
            <person name="Rasinkangas P."/>
            <person name="Parkhill J."/>
            <person name="Rea M.C."/>
            <person name="O'Sullivan O."/>
            <person name="Ritari J."/>
            <person name="Douillard F.P."/>
            <person name="Paul Ross R."/>
            <person name="Yang R."/>
            <person name="Briner A.E."/>
            <person name="Felis G.E."/>
            <person name="de Vos W.M."/>
            <person name="Barrangou R."/>
            <person name="Klaenhammer T.R."/>
            <person name="Caufield P.W."/>
            <person name="Cui Y."/>
            <person name="Zhang H."/>
            <person name="O'Toole P.W."/>
        </authorList>
    </citation>
    <scope>NUCLEOTIDE SEQUENCE [LARGE SCALE GENOMIC DNA]</scope>
    <source>
        <strain evidence="2 3">DSM 20534</strain>
    </source>
</reference>
<accession>A0A0R1GT26</accession>
<dbReference type="AlphaFoldDB" id="A0A0R1GT26"/>
<feature type="transmembrane region" description="Helical" evidence="1">
    <location>
        <begin position="20"/>
        <end position="38"/>
    </location>
</feature>
<evidence type="ECO:0000313" key="3">
    <source>
        <dbReference type="Proteomes" id="UP000050909"/>
    </source>
</evidence>
<keyword evidence="1" id="KW-1133">Transmembrane helix</keyword>
<dbReference type="Proteomes" id="UP000050909">
    <property type="component" value="Unassembled WGS sequence"/>
</dbReference>
<evidence type="ECO:0000313" key="2">
    <source>
        <dbReference type="EMBL" id="KRK37022.1"/>
    </source>
</evidence>
<keyword evidence="3" id="KW-1185">Reference proteome</keyword>
<protein>
    <submittedName>
        <fullName evidence="2">Uncharacterized protein</fullName>
    </submittedName>
</protein>
<gene>
    <name evidence="2" type="ORF">FC62_GL001526</name>
</gene>